<keyword evidence="2" id="KW-1185">Reference proteome</keyword>
<gene>
    <name evidence="1" type="ORF">NM688_g474</name>
</gene>
<dbReference type="EMBL" id="JANHOG010000039">
    <property type="protein sequence ID" value="KAJ3559214.1"/>
    <property type="molecule type" value="Genomic_DNA"/>
</dbReference>
<dbReference type="Proteomes" id="UP001148662">
    <property type="component" value="Unassembled WGS sequence"/>
</dbReference>
<protein>
    <submittedName>
        <fullName evidence="1">Uncharacterized protein</fullName>
    </submittedName>
</protein>
<accession>A0ACC1TE15</accession>
<evidence type="ECO:0000313" key="2">
    <source>
        <dbReference type="Proteomes" id="UP001148662"/>
    </source>
</evidence>
<proteinExistence type="predicted"/>
<name>A0ACC1TE15_9APHY</name>
<comment type="caution">
    <text evidence="1">The sequence shown here is derived from an EMBL/GenBank/DDBJ whole genome shotgun (WGS) entry which is preliminary data.</text>
</comment>
<organism evidence="1 2">
    <name type="scientific">Phlebia brevispora</name>
    <dbReference type="NCBI Taxonomy" id="194682"/>
    <lineage>
        <taxon>Eukaryota</taxon>
        <taxon>Fungi</taxon>
        <taxon>Dikarya</taxon>
        <taxon>Basidiomycota</taxon>
        <taxon>Agaricomycotina</taxon>
        <taxon>Agaricomycetes</taxon>
        <taxon>Polyporales</taxon>
        <taxon>Meruliaceae</taxon>
        <taxon>Phlebia</taxon>
    </lineage>
</organism>
<sequence length="177" mass="19281">MLATPPPSAASDMSSADDSDQNRGSESPAREARELHFFGLAHTDSDGSDEDADTHDGGACSPVGATRKRKRISDSVTPAESNTAHEELEAHQVKRPRPDSSDSSSAATSMGPPASPVQMFYLLREELDIVERQLDRCKSAQQSLQQAILTTMMAMLVKLDELCRRLEEKDYCSSPPM</sequence>
<reference evidence="1" key="1">
    <citation type="submission" date="2022-07" db="EMBL/GenBank/DDBJ databases">
        <title>Genome Sequence of Phlebia brevispora.</title>
        <authorList>
            <person name="Buettner E."/>
        </authorList>
    </citation>
    <scope>NUCLEOTIDE SEQUENCE</scope>
    <source>
        <strain evidence="1">MPL23</strain>
    </source>
</reference>
<evidence type="ECO:0000313" key="1">
    <source>
        <dbReference type="EMBL" id="KAJ3559214.1"/>
    </source>
</evidence>